<dbReference type="PANTHER" id="PTHR43586:SF4">
    <property type="entry name" value="ISOPENICILLIN N EPIMERASE"/>
    <property type="match status" value="1"/>
</dbReference>
<dbReference type="SUPFAM" id="SSF53383">
    <property type="entry name" value="PLP-dependent transferases"/>
    <property type="match status" value="1"/>
</dbReference>
<dbReference type="AlphaFoldDB" id="A0AAE3GRP9"/>
<dbReference type="GO" id="GO:0008483">
    <property type="term" value="F:transaminase activity"/>
    <property type="evidence" value="ECO:0007669"/>
    <property type="project" value="UniProtKB-KW"/>
</dbReference>
<comment type="caution">
    <text evidence="2">The sequence shown here is derived from an EMBL/GenBank/DDBJ whole genome shotgun (WGS) entry which is preliminary data.</text>
</comment>
<reference evidence="2" key="1">
    <citation type="submission" date="2022-06" db="EMBL/GenBank/DDBJ databases">
        <title>New cyanobacteria of genus Symplocastrum in benthos of Lake Baikal.</title>
        <authorList>
            <person name="Sorokovikova E."/>
            <person name="Tikhonova I."/>
            <person name="Krasnopeev A."/>
            <person name="Evseev P."/>
            <person name="Gladkikh A."/>
            <person name="Belykh O."/>
        </authorList>
    </citation>
    <scope>NUCLEOTIDE SEQUENCE</scope>
    <source>
        <strain evidence="2">BBK-W-15</strain>
    </source>
</reference>
<dbReference type="Pfam" id="PF00266">
    <property type="entry name" value="Aminotran_5"/>
    <property type="match status" value="1"/>
</dbReference>
<dbReference type="Gene3D" id="3.40.640.10">
    <property type="entry name" value="Type I PLP-dependent aspartate aminotransferase-like (Major domain)"/>
    <property type="match status" value="1"/>
</dbReference>
<dbReference type="InterPro" id="IPR015424">
    <property type="entry name" value="PyrdxlP-dep_Trfase"/>
</dbReference>
<keyword evidence="2" id="KW-0808">Transferase</keyword>
<dbReference type="Gene3D" id="3.90.1150.10">
    <property type="entry name" value="Aspartate Aminotransferase, domain 1"/>
    <property type="match status" value="1"/>
</dbReference>
<accession>A0AAE3GRP9</accession>
<dbReference type="InterPro" id="IPR015422">
    <property type="entry name" value="PyrdxlP-dep_Trfase_small"/>
</dbReference>
<evidence type="ECO:0000313" key="2">
    <source>
        <dbReference type="EMBL" id="MCP2729461.1"/>
    </source>
</evidence>
<keyword evidence="3" id="KW-1185">Reference proteome</keyword>
<evidence type="ECO:0000259" key="1">
    <source>
        <dbReference type="Pfam" id="PF00266"/>
    </source>
</evidence>
<dbReference type="InterPro" id="IPR015421">
    <property type="entry name" value="PyrdxlP-dep_Trfase_major"/>
</dbReference>
<evidence type="ECO:0000313" key="3">
    <source>
        <dbReference type="Proteomes" id="UP001204953"/>
    </source>
</evidence>
<proteinExistence type="predicted"/>
<dbReference type="PANTHER" id="PTHR43586">
    <property type="entry name" value="CYSTEINE DESULFURASE"/>
    <property type="match status" value="1"/>
</dbReference>
<organism evidence="2 3">
    <name type="scientific">Limnofasciculus baicalensis BBK-W-15</name>
    <dbReference type="NCBI Taxonomy" id="2699891"/>
    <lineage>
        <taxon>Bacteria</taxon>
        <taxon>Bacillati</taxon>
        <taxon>Cyanobacteriota</taxon>
        <taxon>Cyanophyceae</taxon>
        <taxon>Coleofasciculales</taxon>
        <taxon>Coleofasciculaceae</taxon>
        <taxon>Limnofasciculus</taxon>
        <taxon>Limnofasciculus baicalensis</taxon>
    </lineage>
</organism>
<protein>
    <submittedName>
        <fullName evidence="2">Aminotransferase class V-fold PLP-dependent enzyme</fullName>
    </submittedName>
</protein>
<gene>
    <name evidence="2" type="ORF">NJ959_13470</name>
</gene>
<feature type="domain" description="Aminotransferase class V" evidence="1">
    <location>
        <begin position="35"/>
        <end position="366"/>
    </location>
</feature>
<keyword evidence="2" id="KW-0032">Aminotransferase</keyword>
<dbReference type="RefSeq" id="WP_254012247.1">
    <property type="nucleotide sequence ID" value="NZ_JAMZMM010000118.1"/>
</dbReference>
<dbReference type="EMBL" id="JAMZMM010000118">
    <property type="protein sequence ID" value="MCP2729461.1"/>
    <property type="molecule type" value="Genomic_DNA"/>
</dbReference>
<sequence>MTITRSASIPIAQHRQQFPALANKAYFNFGGQGPLPMVSLNAIQKAYNHIQEQGPFSNTINNWVTVEADRTREVIASELAVPKETIALTEDVTVGCNIALWGINWQIGDRILLTDCEHPGIIATVEEIARRFGVEFSFCPIMATLNEGNPTEVILQHLTPRTRLIVLSHVLWNTGQVLPVAEIVKACRDYSTNSQPIRILVDAAQSVGCLPLNLTELGADFYAFTCHKWLCAPEGIGGFYIKPEVLEDLNPTFIGWRGIILDKAGKPIGWQPDARRFEVATSAYPLYGGVRAAIALHQEWGTSQARYEQICQLSKYLWQRLSEIKSLRCLSTSPPQSGLVSFVLTNGKSSNQLVTSLEEEGFLLRTIRDPDCIRACVHYFTDTQEIDKLVEWLMANC</sequence>
<dbReference type="Proteomes" id="UP001204953">
    <property type="component" value="Unassembled WGS sequence"/>
</dbReference>
<dbReference type="InterPro" id="IPR000192">
    <property type="entry name" value="Aminotrans_V_dom"/>
</dbReference>
<name>A0AAE3GRP9_9CYAN</name>